<proteinExistence type="predicted"/>
<evidence type="ECO:0000313" key="6">
    <source>
        <dbReference type="EMBL" id="CAE8708615.1"/>
    </source>
</evidence>
<keyword evidence="2" id="KW-0732">Signal</keyword>
<dbReference type="SUPFAM" id="SSF56601">
    <property type="entry name" value="beta-lactamase/transpeptidase-like"/>
    <property type="match status" value="1"/>
</dbReference>
<reference evidence="6" key="1">
    <citation type="submission" date="2021-02" db="EMBL/GenBank/DDBJ databases">
        <authorList>
            <person name="Dougan E. K."/>
            <person name="Rhodes N."/>
            <person name="Thang M."/>
            <person name="Chan C."/>
        </authorList>
    </citation>
    <scope>NUCLEOTIDE SEQUENCE</scope>
</reference>
<accession>A0A813KUD8</accession>
<dbReference type="GO" id="GO:0006629">
    <property type="term" value="P:lipid metabolic process"/>
    <property type="evidence" value="ECO:0007669"/>
    <property type="project" value="InterPro"/>
</dbReference>
<dbReference type="EMBL" id="CAJNNW010031726">
    <property type="protein sequence ID" value="CAE8708615.1"/>
    <property type="molecule type" value="Genomic_DNA"/>
</dbReference>
<protein>
    <recommendedName>
        <fullName evidence="9">GP-PDE domain-containing protein</fullName>
    </recommendedName>
</protein>
<evidence type="ECO:0000256" key="1">
    <source>
        <dbReference type="SAM" id="MobiDB-lite"/>
    </source>
</evidence>
<dbReference type="InterPro" id="IPR017946">
    <property type="entry name" value="PLC-like_Pdiesterase_TIM-brl"/>
</dbReference>
<dbReference type="GO" id="GO:0008081">
    <property type="term" value="F:phosphoric diester hydrolase activity"/>
    <property type="evidence" value="ECO:0007669"/>
    <property type="project" value="InterPro"/>
</dbReference>
<dbReference type="Pfam" id="PF03009">
    <property type="entry name" value="GDPD"/>
    <property type="match status" value="1"/>
</dbReference>
<evidence type="ECO:0000259" key="3">
    <source>
        <dbReference type="Pfam" id="PF00144"/>
    </source>
</evidence>
<dbReference type="EMBL" id="CAJNNV010006336">
    <property type="protein sequence ID" value="CAE8593436.1"/>
    <property type="molecule type" value="Genomic_DNA"/>
</dbReference>
<dbReference type="SUPFAM" id="SSF51695">
    <property type="entry name" value="PLC-like phosphodiesterases"/>
    <property type="match status" value="1"/>
</dbReference>
<dbReference type="PANTHER" id="PTHR43283">
    <property type="entry name" value="BETA-LACTAMASE-RELATED"/>
    <property type="match status" value="1"/>
</dbReference>
<feature type="compositionally biased region" description="Low complexity" evidence="1">
    <location>
        <begin position="73"/>
        <end position="103"/>
    </location>
</feature>
<sequence>MLLSLTFQLQVSTALLLCMQPALAATAMPSAQDAECVADADCREEGSLNTASSSSISSLLQTSRSQVLRHNNDNNNNNNSNNNNNNNNNDNNNKNNSNSNNSSAEQSVHLIAVDCGLWHGPPNTVLAGRRALAAGAAGLNVDLALTRDQVLVGLHSQTSWVAFPGFPDLPLDVSQLDFSDLPKTPPCSDFRAFWRQHSVPEEDLLDLKDCQPQELATAEDFLRLFPDVPLHFDLKAPTFAAQMHQARLLDALVRQKFPSRLEFGEGMPLISVRFFQDPLVKHAFAFLEEPLQVLLQASHLSLPIFIGDPSAEDSNSTEILSPLPPASSALVWQLAHPELAPAGIKGAYLPPSLAAAAAGSLLQWQDDGHQFSLICDEAWDGLIKDTTWRRAARQKCSQMSTGTPHIHTAVFRSLGARVGVNMLSTSNCHHQTAGHHPSGWGLVLRGSQGSRSGALDFGSGCKPQALYTQCAGKLVTSMLVMKLIELGKIPGLDVPIVHFLELDRVILPLRTTLENPALQALTLRHAMMGVSGVGAEKQIEWKNFEPARDLASKLLADLPWNTAVGRHWRYTSNDWVLVERAVEVGTRMSFPEAARTFLFDQAGVSAMTFYTDDTSGCAKVQKYDVRQRNFVAAVGLCATADDLYLLGQTLADAGISPATGKRVLSVASVKEVSADQLKTHFPEVVQQMLHTWPIPKFKEVGYPVVGRALGAYLLEGNILLAFGGDIGYEQPQVLFKTKGVTDAGRLAPLLVVQRASTQDLPLVVSTLSTCIVKRFLLKEESFQDIVDFCKRELSRAEERERREVEAL</sequence>
<gene>
    <name evidence="5" type="ORF">PGLA1383_LOCUS12030</name>
    <name evidence="6" type="ORF">PGLA2088_LOCUS35000</name>
</gene>
<keyword evidence="8" id="KW-1185">Reference proteome</keyword>
<dbReference type="Proteomes" id="UP000654075">
    <property type="component" value="Unassembled WGS sequence"/>
</dbReference>
<dbReference type="AlphaFoldDB" id="A0A813KUD8"/>
<dbReference type="PANTHER" id="PTHR43283:SF3">
    <property type="entry name" value="BETA-LACTAMASE FAMILY PROTEIN (AFU_ORTHOLOGUE AFUA_5G07500)"/>
    <property type="match status" value="1"/>
</dbReference>
<feature type="domain" description="GP-PDE" evidence="4">
    <location>
        <begin position="122"/>
        <end position="247"/>
    </location>
</feature>
<dbReference type="InterPro" id="IPR030395">
    <property type="entry name" value="GP_PDE_dom"/>
</dbReference>
<dbReference type="InterPro" id="IPR001466">
    <property type="entry name" value="Beta-lactam-related"/>
</dbReference>
<dbReference type="InterPro" id="IPR050789">
    <property type="entry name" value="Diverse_Enzym_Activities"/>
</dbReference>
<feature type="region of interest" description="Disordered" evidence="1">
    <location>
        <begin position="69"/>
        <end position="103"/>
    </location>
</feature>
<evidence type="ECO:0000313" key="7">
    <source>
        <dbReference type="Proteomes" id="UP000626109"/>
    </source>
</evidence>
<dbReference type="InterPro" id="IPR012338">
    <property type="entry name" value="Beta-lactam/transpept-like"/>
</dbReference>
<feature type="signal peptide" evidence="2">
    <location>
        <begin position="1"/>
        <end position="24"/>
    </location>
</feature>
<dbReference type="Gene3D" id="3.40.710.10">
    <property type="entry name" value="DD-peptidase/beta-lactamase superfamily"/>
    <property type="match status" value="1"/>
</dbReference>
<comment type="caution">
    <text evidence="6">The sequence shown here is derived from an EMBL/GenBank/DDBJ whole genome shotgun (WGS) entry which is preliminary data.</text>
</comment>
<organism evidence="6 7">
    <name type="scientific">Polarella glacialis</name>
    <name type="common">Dinoflagellate</name>
    <dbReference type="NCBI Taxonomy" id="89957"/>
    <lineage>
        <taxon>Eukaryota</taxon>
        <taxon>Sar</taxon>
        <taxon>Alveolata</taxon>
        <taxon>Dinophyceae</taxon>
        <taxon>Suessiales</taxon>
        <taxon>Suessiaceae</taxon>
        <taxon>Polarella</taxon>
    </lineage>
</organism>
<evidence type="ECO:0008006" key="9">
    <source>
        <dbReference type="Google" id="ProtNLM"/>
    </source>
</evidence>
<evidence type="ECO:0000313" key="5">
    <source>
        <dbReference type="EMBL" id="CAE8593436.1"/>
    </source>
</evidence>
<dbReference type="Pfam" id="PF00144">
    <property type="entry name" value="Beta-lactamase"/>
    <property type="match status" value="1"/>
</dbReference>
<feature type="chain" id="PRO_5036222250" description="GP-PDE domain-containing protein" evidence="2">
    <location>
        <begin position="25"/>
        <end position="807"/>
    </location>
</feature>
<name>A0A813KUD8_POLGL</name>
<dbReference type="OrthoDB" id="428260at2759"/>
<feature type="domain" description="Beta-lactamase-related" evidence="3">
    <location>
        <begin position="472"/>
        <end position="655"/>
    </location>
</feature>
<evidence type="ECO:0000256" key="2">
    <source>
        <dbReference type="SAM" id="SignalP"/>
    </source>
</evidence>
<dbReference type="Proteomes" id="UP000626109">
    <property type="component" value="Unassembled WGS sequence"/>
</dbReference>
<evidence type="ECO:0000259" key="4">
    <source>
        <dbReference type="Pfam" id="PF03009"/>
    </source>
</evidence>
<evidence type="ECO:0000313" key="8">
    <source>
        <dbReference type="Proteomes" id="UP000654075"/>
    </source>
</evidence>
<dbReference type="Gene3D" id="3.20.20.190">
    <property type="entry name" value="Phosphatidylinositol (PI) phosphodiesterase"/>
    <property type="match status" value="1"/>
</dbReference>